<feature type="compositionally biased region" description="Basic residues" evidence="1">
    <location>
        <begin position="132"/>
        <end position="141"/>
    </location>
</feature>
<evidence type="ECO:0000313" key="2">
    <source>
        <dbReference type="EMBL" id="KAF9928933.1"/>
    </source>
</evidence>
<dbReference type="AlphaFoldDB" id="A0A9P6IJK2"/>
<dbReference type="EMBL" id="JAAAHW010010209">
    <property type="protein sequence ID" value="KAF9928933.1"/>
    <property type="molecule type" value="Genomic_DNA"/>
</dbReference>
<sequence>MARHKEAADTSNSNHNFAFNYGTEVVQNETESGHLADRELTALEEESLLDHLDDLSGRDRDYLDSLGAEFYIQDYYRHLRTAKQEQDGRVMQLKVTAVNLERTLAGKKPLKAAEIEGLLTNAGNEKSDKKTLIRRRGHRGRSSSPARRGPRRSSPSYEPYRESSSRSGSESPKTDNVEFIMEFQGEGTGGDDESWMELEPSPLKGASGSQPVTKSWSLIANSKTTTQHISGTSHVQGIRGSENDSYPSGIAATKMSLAEKLKQRMRQGLDQSIARAVLTGRVAAEVTAKLAAEALTSVAAEDTASEDDTAHQVALIEEA</sequence>
<accession>A0A9P6IJK2</accession>
<comment type="caution">
    <text evidence="2">The sequence shown here is derived from an EMBL/GenBank/DDBJ whole genome shotgun (WGS) entry which is preliminary data.</text>
</comment>
<dbReference type="Proteomes" id="UP000749646">
    <property type="component" value="Unassembled WGS sequence"/>
</dbReference>
<protein>
    <submittedName>
        <fullName evidence="2">Uncharacterized protein</fullName>
    </submittedName>
</protein>
<feature type="region of interest" description="Disordered" evidence="1">
    <location>
        <begin position="299"/>
        <end position="319"/>
    </location>
</feature>
<dbReference type="OrthoDB" id="10070965at2759"/>
<keyword evidence="3" id="KW-1185">Reference proteome</keyword>
<feature type="region of interest" description="Disordered" evidence="1">
    <location>
        <begin position="227"/>
        <end position="246"/>
    </location>
</feature>
<feature type="compositionally biased region" description="Low complexity" evidence="1">
    <location>
        <begin position="142"/>
        <end position="158"/>
    </location>
</feature>
<proteinExistence type="predicted"/>
<gene>
    <name evidence="2" type="ORF">BGZ65_006014</name>
</gene>
<evidence type="ECO:0000313" key="3">
    <source>
        <dbReference type="Proteomes" id="UP000749646"/>
    </source>
</evidence>
<feature type="region of interest" description="Disordered" evidence="1">
    <location>
        <begin position="125"/>
        <end position="175"/>
    </location>
</feature>
<organism evidence="2 3">
    <name type="scientific">Modicella reniformis</name>
    <dbReference type="NCBI Taxonomy" id="1440133"/>
    <lineage>
        <taxon>Eukaryota</taxon>
        <taxon>Fungi</taxon>
        <taxon>Fungi incertae sedis</taxon>
        <taxon>Mucoromycota</taxon>
        <taxon>Mortierellomycotina</taxon>
        <taxon>Mortierellomycetes</taxon>
        <taxon>Mortierellales</taxon>
        <taxon>Mortierellaceae</taxon>
        <taxon>Modicella</taxon>
    </lineage>
</organism>
<name>A0A9P6IJK2_9FUNG</name>
<reference evidence="2" key="1">
    <citation type="journal article" date="2020" name="Fungal Divers.">
        <title>Resolving the Mortierellaceae phylogeny through synthesis of multi-gene phylogenetics and phylogenomics.</title>
        <authorList>
            <person name="Vandepol N."/>
            <person name="Liber J."/>
            <person name="Desiro A."/>
            <person name="Na H."/>
            <person name="Kennedy M."/>
            <person name="Barry K."/>
            <person name="Grigoriev I.V."/>
            <person name="Miller A.N."/>
            <person name="O'Donnell K."/>
            <person name="Stajich J.E."/>
            <person name="Bonito G."/>
        </authorList>
    </citation>
    <scope>NUCLEOTIDE SEQUENCE</scope>
    <source>
        <strain evidence="2">MES-2147</strain>
    </source>
</reference>
<evidence type="ECO:0000256" key="1">
    <source>
        <dbReference type="SAM" id="MobiDB-lite"/>
    </source>
</evidence>